<sequence>MQLTLTLILAALGASTNAATIPGNMEPREVTESINGTNTKIAAAAAGGTFIISEFDNRGCSVARNDWNLKDGKCYTPGSSTQSINLIWRSGNCKLGLYRRNCGDDSHIAMWDVPPNTCIDLVDMNVKHYQLYC</sequence>
<evidence type="ECO:0000313" key="2">
    <source>
        <dbReference type="EMBL" id="KAK4213930.1"/>
    </source>
</evidence>
<name>A0AAN6Y8K2_9PEZI</name>
<comment type="caution">
    <text evidence="2">The sequence shown here is derived from an EMBL/GenBank/DDBJ whole genome shotgun (WGS) entry which is preliminary data.</text>
</comment>
<dbReference type="AlphaFoldDB" id="A0AAN6Y8K2"/>
<keyword evidence="1" id="KW-0732">Signal</keyword>
<proteinExistence type="predicted"/>
<evidence type="ECO:0000256" key="1">
    <source>
        <dbReference type="SAM" id="SignalP"/>
    </source>
</evidence>
<protein>
    <submittedName>
        <fullName evidence="2">Uncharacterized protein</fullName>
    </submittedName>
</protein>
<gene>
    <name evidence="2" type="ORF">QBC37DRAFT_387642</name>
</gene>
<evidence type="ECO:0000313" key="3">
    <source>
        <dbReference type="Proteomes" id="UP001301769"/>
    </source>
</evidence>
<organism evidence="2 3">
    <name type="scientific">Rhypophila decipiens</name>
    <dbReference type="NCBI Taxonomy" id="261697"/>
    <lineage>
        <taxon>Eukaryota</taxon>
        <taxon>Fungi</taxon>
        <taxon>Dikarya</taxon>
        <taxon>Ascomycota</taxon>
        <taxon>Pezizomycotina</taxon>
        <taxon>Sordariomycetes</taxon>
        <taxon>Sordariomycetidae</taxon>
        <taxon>Sordariales</taxon>
        <taxon>Naviculisporaceae</taxon>
        <taxon>Rhypophila</taxon>
    </lineage>
</organism>
<feature type="signal peptide" evidence="1">
    <location>
        <begin position="1"/>
        <end position="18"/>
    </location>
</feature>
<feature type="chain" id="PRO_5042839118" evidence="1">
    <location>
        <begin position="19"/>
        <end position="133"/>
    </location>
</feature>
<reference evidence="2" key="1">
    <citation type="journal article" date="2023" name="Mol. Phylogenet. Evol.">
        <title>Genome-scale phylogeny and comparative genomics of the fungal order Sordariales.</title>
        <authorList>
            <person name="Hensen N."/>
            <person name="Bonometti L."/>
            <person name="Westerberg I."/>
            <person name="Brannstrom I.O."/>
            <person name="Guillou S."/>
            <person name="Cros-Aarteil S."/>
            <person name="Calhoun S."/>
            <person name="Haridas S."/>
            <person name="Kuo A."/>
            <person name="Mondo S."/>
            <person name="Pangilinan J."/>
            <person name="Riley R."/>
            <person name="LaButti K."/>
            <person name="Andreopoulos B."/>
            <person name="Lipzen A."/>
            <person name="Chen C."/>
            <person name="Yan M."/>
            <person name="Daum C."/>
            <person name="Ng V."/>
            <person name="Clum A."/>
            <person name="Steindorff A."/>
            <person name="Ohm R.A."/>
            <person name="Martin F."/>
            <person name="Silar P."/>
            <person name="Natvig D.O."/>
            <person name="Lalanne C."/>
            <person name="Gautier V."/>
            <person name="Ament-Velasquez S.L."/>
            <person name="Kruys A."/>
            <person name="Hutchinson M.I."/>
            <person name="Powell A.J."/>
            <person name="Barry K."/>
            <person name="Miller A.N."/>
            <person name="Grigoriev I.V."/>
            <person name="Debuchy R."/>
            <person name="Gladieux P."/>
            <person name="Hiltunen Thoren M."/>
            <person name="Johannesson H."/>
        </authorList>
    </citation>
    <scope>NUCLEOTIDE SEQUENCE</scope>
    <source>
        <strain evidence="2">PSN293</strain>
    </source>
</reference>
<dbReference type="Proteomes" id="UP001301769">
    <property type="component" value="Unassembled WGS sequence"/>
</dbReference>
<reference evidence="2" key="2">
    <citation type="submission" date="2023-05" db="EMBL/GenBank/DDBJ databases">
        <authorList>
            <consortium name="Lawrence Berkeley National Laboratory"/>
            <person name="Steindorff A."/>
            <person name="Hensen N."/>
            <person name="Bonometti L."/>
            <person name="Westerberg I."/>
            <person name="Brannstrom I.O."/>
            <person name="Guillou S."/>
            <person name="Cros-Aarteil S."/>
            <person name="Calhoun S."/>
            <person name="Haridas S."/>
            <person name="Kuo A."/>
            <person name="Mondo S."/>
            <person name="Pangilinan J."/>
            <person name="Riley R."/>
            <person name="Labutti K."/>
            <person name="Andreopoulos B."/>
            <person name="Lipzen A."/>
            <person name="Chen C."/>
            <person name="Yanf M."/>
            <person name="Daum C."/>
            <person name="Ng V."/>
            <person name="Clum A."/>
            <person name="Ohm R."/>
            <person name="Martin F."/>
            <person name="Silar P."/>
            <person name="Natvig D."/>
            <person name="Lalanne C."/>
            <person name="Gautier V."/>
            <person name="Ament-Velasquez S.L."/>
            <person name="Kruys A."/>
            <person name="Hutchinson M.I."/>
            <person name="Powell A.J."/>
            <person name="Barry K."/>
            <person name="Miller A.N."/>
            <person name="Grigoriev I.V."/>
            <person name="Debuchy R."/>
            <person name="Gladieux P."/>
            <person name="Thoren M.H."/>
            <person name="Johannesson H."/>
        </authorList>
    </citation>
    <scope>NUCLEOTIDE SEQUENCE</scope>
    <source>
        <strain evidence="2">PSN293</strain>
    </source>
</reference>
<keyword evidence="3" id="KW-1185">Reference proteome</keyword>
<accession>A0AAN6Y8K2</accession>
<dbReference type="EMBL" id="MU858102">
    <property type="protein sequence ID" value="KAK4213930.1"/>
    <property type="molecule type" value="Genomic_DNA"/>
</dbReference>